<dbReference type="Proteomes" id="UP000821845">
    <property type="component" value="Chromosome 1"/>
</dbReference>
<dbReference type="EMBL" id="CM023481">
    <property type="protein sequence ID" value="KAH6945830.1"/>
    <property type="molecule type" value="Genomic_DNA"/>
</dbReference>
<evidence type="ECO:0000313" key="1">
    <source>
        <dbReference type="EMBL" id="KAH6945830.1"/>
    </source>
</evidence>
<proteinExistence type="predicted"/>
<reference evidence="1" key="1">
    <citation type="submission" date="2020-05" db="EMBL/GenBank/DDBJ databases">
        <title>Large-scale comparative analyses of tick genomes elucidate their genetic diversity and vector capacities.</title>
        <authorList>
            <person name="Jia N."/>
            <person name="Wang J."/>
            <person name="Shi W."/>
            <person name="Du L."/>
            <person name="Sun Y."/>
            <person name="Zhan W."/>
            <person name="Jiang J."/>
            <person name="Wang Q."/>
            <person name="Zhang B."/>
            <person name="Ji P."/>
            <person name="Sakyi L.B."/>
            <person name="Cui X."/>
            <person name="Yuan T."/>
            <person name="Jiang B."/>
            <person name="Yang W."/>
            <person name="Lam T.T.-Y."/>
            <person name="Chang Q."/>
            <person name="Ding S."/>
            <person name="Wang X."/>
            <person name="Zhu J."/>
            <person name="Ruan X."/>
            <person name="Zhao L."/>
            <person name="Wei J."/>
            <person name="Que T."/>
            <person name="Du C."/>
            <person name="Cheng J."/>
            <person name="Dai P."/>
            <person name="Han X."/>
            <person name="Huang E."/>
            <person name="Gao Y."/>
            <person name="Liu J."/>
            <person name="Shao H."/>
            <person name="Ye R."/>
            <person name="Li L."/>
            <person name="Wei W."/>
            <person name="Wang X."/>
            <person name="Wang C."/>
            <person name="Yang T."/>
            <person name="Huo Q."/>
            <person name="Li W."/>
            <person name="Guo W."/>
            <person name="Chen H."/>
            <person name="Zhou L."/>
            <person name="Ni X."/>
            <person name="Tian J."/>
            <person name="Zhou Y."/>
            <person name="Sheng Y."/>
            <person name="Liu T."/>
            <person name="Pan Y."/>
            <person name="Xia L."/>
            <person name="Li J."/>
            <person name="Zhao F."/>
            <person name="Cao W."/>
        </authorList>
    </citation>
    <scope>NUCLEOTIDE SEQUENCE</scope>
    <source>
        <strain evidence="1">Hyas-2018</strain>
    </source>
</reference>
<keyword evidence="2" id="KW-1185">Reference proteome</keyword>
<sequence>MRHPVIQPLAERSMSPENSAAPGSPEISHTNNEIRHTWTETLEDNAPGLEMRKPPAYAMPATQGATITAFRTRALLPWVSKVVPRPQNVYGNTEFLGAPPDLRIFSGAASVDATAAVSRMVASTGAASRKRTELRSGAHSEDSSVYSPSSEDCSDDDFHAACAKPQGEAKKHWALSIFGQFVPKIQSQVHCQYNYFCTRTRYEQPEARLNRQSVSLLLEAVAPNEVTDVRLNTRKKCLGY</sequence>
<name>A0ACB7TFN0_HYAAI</name>
<organism evidence="1 2">
    <name type="scientific">Hyalomma asiaticum</name>
    <name type="common">Tick</name>
    <dbReference type="NCBI Taxonomy" id="266040"/>
    <lineage>
        <taxon>Eukaryota</taxon>
        <taxon>Metazoa</taxon>
        <taxon>Ecdysozoa</taxon>
        <taxon>Arthropoda</taxon>
        <taxon>Chelicerata</taxon>
        <taxon>Arachnida</taxon>
        <taxon>Acari</taxon>
        <taxon>Parasitiformes</taxon>
        <taxon>Ixodida</taxon>
        <taxon>Ixodoidea</taxon>
        <taxon>Ixodidae</taxon>
        <taxon>Hyalomminae</taxon>
        <taxon>Hyalomma</taxon>
    </lineage>
</organism>
<evidence type="ECO:0000313" key="2">
    <source>
        <dbReference type="Proteomes" id="UP000821845"/>
    </source>
</evidence>
<comment type="caution">
    <text evidence="1">The sequence shown here is derived from an EMBL/GenBank/DDBJ whole genome shotgun (WGS) entry which is preliminary data.</text>
</comment>
<accession>A0ACB7TFN0</accession>
<gene>
    <name evidence="1" type="ORF">HPB50_010128</name>
</gene>
<protein>
    <submittedName>
        <fullName evidence="1">Uncharacterized protein</fullName>
    </submittedName>
</protein>